<dbReference type="AlphaFoldDB" id="A0A1C0B6P9"/>
<dbReference type="STRING" id="544718.AAX25_01374"/>
<dbReference type="OrthoDB" id="5327200at2"/>
<dbReference type="GO" id="GO:0000310">
    <property type="term" value="F:xanthine phosphoribosyltransferase activity"/>
    <property type="evidence" value="ECO:0007669"/>
    <property type="project" value="UniProtKB-EC"/>
</dbReference>
<evidence type="ECO:0000313" key="7">
    <source>
        <dbReference type="Proteomes" id="UP000308001"/>
    </source>
</evidence>
<dbReference type="EMBL" id="LCUJ01000003">
    <property type="protein sequence ID" value="OCL99270.1"/>
    <property type="molecule type" value="Genomic_DNA"/>
</dbReference>
<evidence type="ECO:0000256" key="2">
    <source>
        <dbReference type="ARBA" id="ARBA00022679"/>
    </source>
</evidence>
<dbReference type="PANTHER" id="PTHR43363:SF1">
    <property type="entry name" value="HYPOXANTHINE-GUANINE PHOSPHORIBOSYLTRANSFERASE"/>
    <property type="match status" value="1"/>
</dbReference>
<protein>
    <submittedName>
        <fullName evidence="4 5">Phosphoribosyltransferase</fullName>
        <ecNumber evidence="4">2.4.2.22</ecNumber>
    </submittedName>
</protein>
<dbReference type="EC" id="2.4.2.22" evidence="4"/>
<dbReference type="SUPFAM" id="SSF53271">
    <property type="entry name" value="PRTase-like"/>
    <property type="match status" value="1"/>
</dbReference>
<evidence type="ECO:0000256" key="1">
    <source>
        <dbReference type="ARBA" id="ARBA00022676"/>
    </source>
</evidence>
<dbReference type="Gene3D" id="3.40.50.2020">
    <property type="match status" value="1"/>
</dbReference>
<evidence type="ECO:0000313" key="4">
    <source>
        <dbReference type="EMBL" id="OCL99270.1"/>
    </source>
</evidence>
<dbReference type="CDD" id="cd06223">
    <property type="entry name" value="PRTases_typeI"/>
    <property type="match status" value="1"/>
</dbReference>
<dbReference type="Proteomes" id="UP000093281">
    <property type="component" value="Unassembled WGS sequence"/>
</dbReference>
<evidence type="ECO:0000313" key="6">
    <source>
        <dbReference type="Proteomes" id="UP000093281"/>
    </source>
</evidence>
<dbReference type="InterPro" id="IPR000836">
    <property type="entry name" value="PRTase_dom"/>
</dbReference>
<dbReference type="RefSeq" id="WP_083190949.1">
    <property type="nucleotide sequence ID" value="NZ_LCUJ01000003.1"/>
</dbReference>
<feature type="domain" description="Phosphoribosyltransferase" evidence="3">
    <location>
        <begin position="18"/>
        <end position="148"/>
    </location>
</feature>
<dbReference type="EMBL" id="VBUF01000003">
    <property type="protein sequence ID" value="TLS71857.1"/>
    <property type="molecule type" value="Genomic_DNA"/>
</dbReference>
<keyword evidence="2 4" id="KW-0808">Transferase</keyword>
<accession>A0A1C0B6P9</accession>
<dbReference type="PANTHER" id="PTHR43363">
    <property type="entry name" value="HYPOXANTHINE PHOSPHORIBOSYLTRANSFERASE"/>
    <property type="match status" value="1"/>
</dbReference>
<keyword evidence="1 4" id="KW-0328">Glycosyltransferase</keyword>
<gene>
    <name evidence="4" type="primary">gpt</name>
    <name evidence="4" type="ORF">AAX29_01082</name>
    <name evidence="5" type="ORF">FE246_05375</name>
</gene>
<dbReference type="Proteomes" id="UP000308001">
    <property type="component" value="Unassembled WGS sequence"/>
</dbReference>
<dbReference type="PATRIC" id="fig|544718.43.peg.1343"/>
<name>A0A1C0B6P9_9BACT</name>
<sequence>MNKLYYSYEMCKEDTKKLTNIIKTFESDALLGVARGGLTLTHLISQALNQRDVFTINSISYERKSQKNSVDIFNIPDLSEYKRVLILDDIVDSGKTMKAILELLKEKYPNTEFKLATLFYKPTALIKPDFYIHKTDVWIEFFWEVDIQI</sequence>
<reference evidence="4" key="2">
    <citation type="submission" date="2015-05" db="EMBL/GenBank/DDBJ databases">
        <authorList>
            <person name="Wang D.B."/>
            <person name="Wang M."/>
        </authorList>
    </citation>
    <scope>NUCLEOTIDE SEQUENCE [LARGE SCALE GENOMIC DNA]</scope>
    <source>
        <strain evidence="4">DU22</strain>
    </source>
</reference>
<evidence type="ECO:0000259" key="3">
    <source>
        <dbReference type="Pfam" id="PF00156"/>
    </source>
</evidence>
<dbReference type="InterPro" id="IPR029057">
    <property type="entry name" value="PRTase-like"/>
</dbReference>
<evidence type="ECO:0000313" key="5">
    <source>
        <dbReference type="EMBL" id="TLS71857.1"/>
    </source>
</evidence>
<proteinExistence type="predicted"/>
<comment type="caution">
    <text evidence="4">The sequence shown here is derived from an EMBL/GenBank/DDBJ whole genome shotgun (WGS) entry which is preliminary data.</text>
</comment>
<reference evidence="6" key="1">
    <citation type="submission" date="2015-05" db="EMBL/GenBank/DDBJ databases">
        <authorList>
            <person name="Rovetto F."/>
            <person name="Cocolin L."/>
            <person name="Illeghems K."/>
            <person name="Van Nieuwerburgh F."/>
            <person name="Houf K."/>
        </authorList>
    </citation>
    <scope>NUCLEOTIDE SEQUENCE [LARGE SCALE GENOMIC DNA]</scope>
    <source>
        <strain evidence="6">DU22</strain>
    </source>
</reference>
<dbReference type="Pfam" id="PF00156">
    <property type="entry name" value="Pribosyltran"/>
    <property type="match status" value="1"/>
</dbReference>
<reference evidence="5 7" key="3">
    <citation type="submission" date="2019-05" db="EMBL/GenBank/DDBJ databases">
        <title>Arcobacter cibarius and Arcobacter thereius providing challenges in identification an antibiotic susceptibility and Quinolone resistance.</title>
        <authorList>
            <person name="Busch A."/>
            <person name="Hanel I."/>
            <person name="Hotzel H."/>
            <person name="Tomaso H."/>
        </authorList>
    </citation>
    <scope>NUCLEOTIDE SEQUENCE [LARGE SCALE GENOMIC DNA]</scope>
    <source>
        <strain evidence="5 7">17CS1191_2</strain>
    </source>
</reference>
<organism evidence="4 6">
    <name type="scientific">Aliarcobacter thereius</name>
    <dbReference type="NCBI Taxonomy" id="544718"/>
    <lineage>
        <taxon>Bacteria</taxon>
        <taxon>Pseudomonadati</taxon>
        <taxon>Campylobacterota</taxon>
        <taxon>Epsilonproteobacteria</taxon>
        <taxon>Campylobacterales</taxon>
        <taxon>Arcobacteraceae</taxon>
        <taxon>Aliarcobacter</taxon>
    </lineage>
</organism>